<name>A0A6G1EF74_9ORYZ</name>
<comment type="caution">
    <text evidence="2">The sequence shown here is derived from an EMBL/GenBank/DDBJ whole genome shotgun (WGS) entry which is preliminary data.</text>
</comment>
<protein>
    <submittedName>
        <fullName evidence="2">Uncharacterized protein</fullName>
    </submittedName>
</protein>
<proteinExistence type="predicted"/>
<organism evidence="2 3">
    <name type="scientific">Oryza meyeriana var. granulata</name>
    <dbReference type="NCBI Taxonomy" id="110450"/>
    <lineage>
        <taxon>Eukaryota</taxon>
        <taxon>Viridiplantae</taxon>
        <taxon>Streptophyta</taxon>
        <taxon>Embryophyta</taxon>
        <taxon>Tracheophyta</taxon>
        <taxon>Spermatophyta</taxon>
        <taxon>Magnoliopsida</taxon>
        <taxon>Liliopsida</taxon>
        <taxon>Poales</taxon>
        <taxon>Poaceae</taxon>
        <taxon>BOP clade</taxon>
        <taxon>Oryzoideae</taxon>
        <taxon>Oryzeae</taxon>
        <taxon>Oryzinae</taxon>
        <taxon>Oryza</taxon>
        <taxon>Oryza meyeriana</taxon>
    </lineage>
</organism>
<evidence type="ECO:0000313" key="2">
    <source>
        <dbReference type="EMBL" id="KAF0923331.1"/>
    </source>
</evidence>
<evidence type="ECO:0000256" key="1">
    <source>
        <dbReference type="SAM" id="MobiDB-lite"/>
    </source>
</evidence>
<dbReference type="AlphaFoldDB" id="A0A6G1EF74"/>
<keyword evidence="3" id="KW-1185">Reference proteome</keyword>
<dbReference type="EMBL" id="SPHZ02000003">
    <property type="protein sequence ID" value="KAF0923331.1"/>
    <property type="molecule type" value="Genomic_DNA"/>
</dbReference>
<evidence type="ECO:0000313" key="3">
    <source>
        <dbReference type="Proteomes" id="UP000479710"/>
    </source>
</evidence>
<reference evidence="2 3" key="1">
    <citation type="submission" date="2019-11" db="EMBL/GenBank/DDBJ databases">
        <title>Whole genome sequence of Oryza granulata.</title>
        <authorList>
            <person name="Li W."/>
        </authorList>
    </citation>
    <scope>NUCLEOTIDE SEQUENCE [LARGE SCALE GENOMIC DNA]</scope>
    <source>
        <strain evidence="3">cv. Menghai</strain>
        <tissue evidence="2">Leaf</tissue>
    </source>
</reference>
<sequence length="86" mass="9167">MRDLLHDTSYGDAGVDAVEAQPADGQAARWGGIEAWVVTLSAGQWTDSDRHGDLATQIGSGASSREARRTRPTGGSDAWRRGGTRR</sequence>
<feature type="region of interest" description="Disordered" evidence="1">
    <location>
        <begin position="46"/>
        <end position="86"/>
    </location>
</feature>
<dbReference type="Proteomes" id="UP000479710">
    <property type="component" value="Unassembled WGS sequence"/>
</dbReference>
<gene>
    <name evidence="2" type="ORF">E2562_005292</name>
</gene>
<accession>A0A6G1EF74</accession>